<evidence type="ECO:0000313" key="4">
    <source>
        <dbReference type="EMBL" id="OBA25819.1"/>
    </source>
</evidence>
<evidence type="ECO:0000256" key="3">
    <source>
        <dbReference type="ARBA" id="ARBA00023242"/>
    </source>
</evidence>
<keyword evidence="1" id="KW-0805">Transcription regulation</keyword>
<dbReference type="EMBL" id="LXPE01000042">
    <property type="protein sequence ID" value="OBA25819.1"/>
    <property type="molecule type" value="Genomic_DNA"/>
</dbReference>
<dbReference type="AlphaFoldDB" id="A0A1B7TAQ4"/>
<dbReference type="Proteomes" id="UP000092321">
    <property type="component" value="Unassembled WGS sequence"/>
</dbReference>
<dbReference type="GO" id="GO:0016586">
    <property type="term" value="C:RSC-type complex"/>
    <property type="evidence" value="ECO:0007669"/>
    <property type="project" value="TreeGrafter"/>
</dbReference>
<reference evidence="5" key="1">
    <citation type="journal article" date="2016" name="Proc. Natl. Acad. Sci. U.S.A.">
        <title>Comparative genomics of biotechnologically important yeasts.</title>
        <authorList>
            <person name="Riley R."/>
            <person name="Haridas S."/>
            <person name="Wolfe K.H."/>
            <person name="Lopes M.R."/>
            <person name="Hittinger C.T."/>
            <person name="Goeker M."/>
            <person name="Salamov A.A."/>
            <person name="Wisecaver J.H."/>
            <person name="Long T.M."/>
            <person name="Calvey C.H."/>
            <person name="Aerts A.L."/>
            <person name="Barry K.W."/>
            <person name="Choi C."/>
            <person name="Clum A."/>
            <person name="Coughlan A.Y."/>
            <person name="Deshpande S."/>
            <person name="Douglass A.P."/>
            <person name="Hanson S.J."/>
            <person name="Klenk H.-P."/>
            <person name="LaButti K.M."/>
            <person name="Lapidus A."/>
            <person name="Lindquist E.A."/>
            <person name="Lipzen A.M."/>
            <person name="Meier-Kolthoff J.P."/>
            <person name="Ohm R.A."/>
            <person name="Otillar R.P."/>
            <person name="Pangilinan J.L."/>
            <person name="Peng Y."/>
            <person name="Rokas A."/>
            <person name="Rosa C.A."/>
            <person name="Scheuner C."/>
            <person name="Sibirny A.A."/>
            <person name="Slot J.C."/>
            <person name="Stielow J.B."/>
            <person name="Sun H."/>
            <person name="Kurtzman C.P."/>
            <person name="Blackwell M."/>
            <person name="Grigoriev I.V."/>
            <person name="Jeffries T.W."/>
        </authorList>
    </citation>
    <scope>NUCLEOTIDE SEQUENCE [LARGE SCALE GENOMIC DNA]</scope>
    <source>
        <strain evidence="5">NRRL Y-1626</strain>
    </source>
</reference>
<accession>A0A1B7TAQ4</accession>
<dbReference type="SUPFAM" id="SSF48371">
    <property type="entry name" value="ARM repeat"/>
    <property type="match status" value="1"/>
</dbReference>
<dbReference type="PANTHER" id="PTHR22970">
    <property type="entry name" value="AT-RICH INTERACTIVE DOMAIN-CONTAINING PROTEIN 2"/>
    <property type="match status" value="1"/>
</dbReference>
<protein>
    <recommendedName>
        <fullName evidence="6">RFX-type winged-helix domain-containing protein</fullName>
    </recommendedName>
</protein>
<evidence type="ECO:0000256" key="2">
    <source>
        <dbReference type="ARBA" id="ARBA00023163"/>
    </source>
</evidence>
<evidence type="ECO:0000313" key="5">
    <source>
        <dbReference type="Proteomes" id="UP000092321"/>
    </source>
</evidence>
<sequence>MNNTNSTPKYDESKENNKFLNTKIISISTTTNYTESDVNLKSSKRFNNSMDQQYSQIIQSKLNSSIMPVKVEQINEPKSNVLNINNLTTSSIFKSNNFESLNLTTSKLKNFQDINGRIAKHAGRYKHSNYNTQQLAIIQEVLANYSKKLTTDKAYHKILMGFYSGLTIKNKDSELDFQFYLNKVLQLSHSTNPNLNFFEKIFADLFRIINTELDLENGVFAKSTFLTVLLILRNLSQDSENLTYLIKNEMSSAIKSINKLLNHFLDKTNKDIDIKEESLRYSLDLLENIALFITNSNENDTKSHGTINELFKNILFVFDEYYQSQNTSILVPILATISRYITRIDSACENLISMNFVTKTISIILNKDNDSKLILAVLDFLQQYTANAKRFKFIFEDASIYDYYKSGLINLIKPAKNEYLRVNKLINNINDKKIVAESYSKNDGDKETAADDTDNNNKSSEDELALAKVPKHIYDQIFKLDEPERSKTFLRCLFEPSKKHEYPQIKLWKVYNDLFKEKIVADKREMISAINFIKSVPSVICGSSAIVKLDSNNNKKFVIEHLKPRKTCIDVDVANKSMDLLFEISRNNNTNNKNNSNKKIETTEVDKIDLTLKFDQEINDESIKISLYLFKELFKTSDTTRLNQLQVCMKGLIICNPSLISEFKEYL</sequence>
<name>A0A1B7TAQ4_9ASCO</name>
<comment type="caution">
    <text evidence="4">The sequence shown here is derived from an EMBL/GenBank/DDBJ whole genome shotgun (WGS) entry which is preliminary data.</text>
</comment>
<dbReference type="InterPro" id="IPR016024">
    <property type="entry name" value="ARM-type_fold"/>
</dbReference>
<evidence type="ECO:0000256" key="1">
    <source>
        <dbReference type="ARBA" id="ARBA00023015"/>
    </source>
</evidence>
<keyword evidence="2" id="KW-0804">Transcription</keyword>
<gene>
    <name evidence="4" type="ORF">HANVADRAFT_53649</name>
</gene>
<dbReference type="InterPro" id="IPR052406">
    <property type="entry name" value="Chromatin_Remodeling_Comp"/>
</dbReference>
<organism evidence="4 5">
    <name type="scientific">Hanseniaspora valbyensis NRRL Y-1626</name>
    <dbReference type="NCBI Taxonomy" id="766949"/>
    <lineage>
        <taxon>Eukaryota</taxon>
        <taxon>Fungi</taxon>
        <taxon>Dikarya</taxon>
        <taxon>Ascomycota</taxon>
        <taxon>Saccharomycotina</taxon>
        <taxon>Saccharomycetes</taxon>
        <taxon>Saccharomycodales</taxon>
        <taxon>Saccharomycodaceae</taxon>
        <taxon>Hanseniaspora</taxon>
    </lineage>
</organism>
<dbReference type="OrthoDB" id="338531at2759"/>
<keyword evidence="5" id="KW-1185">Reference proteome</keyword>
<dbReference type="PANTHER" id="PTHR22970:SF14">
    <property type="entry name" value="AT-RICH INTERACTIVE DOMAIN-CONTAINING PROTEIN 2"/>
    <property type="match status" value="1"/>
</dbReference>
<keyword evidence="3" id="KW-0539">Nucleus</keyword>
<evidence type="ECO:0008006" key="6">
    <source>
        <dbReference type="Google" id="ProtNLM"/>
    </source>
</evidence>
<proteinExistence type="predicted"/>